<dbReference type="HOGENOM" id="CLU_2784017_0_0_2"/>
<accession>D7DQX3</accession>
<gene>
    <name evidence="2" type="ordered locus">Mvol_1595</name>
</gene>
<keyword evidence="1" id="KW-0812">Transmembrane</keyword>
<evidence type="ECO:0000256" key="1">
    <source>
        <dbReference type="SAM" id="Phobius"/>
    </source>
</evidence>
<dbReference type="AlphaFoldDB" id="D7DQX3"/>
<evidence type="ECO:0000313" key="3">
    <source>
        <dbReference type="Proteomes" id="UP000007722"/>
    </source>
</evidence>
<keyword evidence="3" id="KW-1185">Reference proteome</keyword>
<proteinExistence type="predicted"/>
<dbReference type="KEGG" id="mvo:Mvol_1595"/>
<dbReference type="OrthoDB" id="63751at2157"/>
<feature type="transmembrane region" description="Helical" evidence="1">
    <location>
        <begin position="7"/>
        <end position="24"/>
    </location>
</feature>
<dbReference type="InParanoid" id="D7DQX3"/>
<keyword evidence="1" id="KW-0472">Membrane</keyword>
<dbReference type="eggNOG" id="arCOG05034">
    <property type="taxonomic scope" value="Archaea"/>
</dbReference>
<evidence type="ECO:0000313" key="2">
    <source>
        <dbReference type="EMBL" id="ADI37250.1"/>
    </source>
</evidence>
<feature type="transmembrane region" description="Helical" evidence="1">
    <location>
        <begin position="30"/>
        <end position="51"/>
    </location>
</feature>
<dbReference type="FunCoup" id="D7DQX3">
    <property type="interactions" value="1"/>
</dbReference>
<sequence>MTPEFKSGIIALIIGIAGYSYIYMANLGDLFTYLGMAVSTPFLIYGIGILLNPSTKREGMGKIPFRGW</sequence>
<keyword evidence="1" id="KW-1133">Transmembrane helix</keyword>
<dbReference type="EMBL" id="CP002057">
    <property type="protein sequence ID" value="ADI37250.1"/>
    <property type="molecule type" value="Genomic_DNA"/>
</dbReference>
<dbReference type="STRING" id="456320.Mvol_1595"/>
<organism evidence="2 3">
    <name type="scientific">Methanococcus voltae (strain ATCC BAA-1334 / A3)</name>
    <dbReference type="NCBI Taxonomy" id="456320"/>
    <lineage>
        <taxon>Archaea</taxon>
        <taxon>Methanobacteriati</taxon>
        <taxon>Methanobacteriota</taxon>
        <taxon>Methanomada group</taxon>
        <taxon>Methanococci</taxon>
        <taxon>Methanococcales</taxon>
        <taxon>Methanococcaceae</taxon>
        <taxon>Methanococcus</taxon>
    </lineage>
</organism>
<reference evidence="2 3" key="1">
    <citation type="submission" date="2010-05" db="EMBL/GenBank/DDBJ databases">
        <title>Complete sequence of Methanococcus voltae A3.</title>
        <authorList>
            <consortium name="US DOE Joint Genome Institute"/>
            <person name="Lucas S."/>
            <person name="Copeland A."/>
            <person name="Lapidus A."/>
            <person name="Cheng J.-F."/>
            <person name="Bruce D."/>
            <person name="Goodwin L."/>
            <person name="Pitluck S."/>
            <person name="Lowry S."/>
            <person name="Clum A."/>
            <person name="Land M."/>
            <person name="Hauser L."/>
            <person name="Kyrpides N."/>
            <person name="Mikhailova N."/>
            <person name="Whitman W.B."/>
            <person name="Woyke T."/>
        </authorList>
    </citation>
    <scope>NUCLEOTIDE SEQUENCE [LARGE SCALE GENOMIC DNA]</scope>
    <source>
        <strain evidence="3">ATCC BAA-1334 / A3</strain>
    </source>
</reference>
<dbReference type="Proteomes" id="UP000007722">
    <property type="component" value="Chromosome"/>
</dbReference>
<protein>
    <submittedName>
        <fullName evidence="2">Uncharacterized protein</fullName>
    </submittedName>
</protein>
<name>D7DQX3_METV3</name>